<gene>
    <name evidence="1" type="ORF">CYMTET_55599</name>
</gene>
<dbReference type="Proteomes" id="UP001190700">
    <property type="component" value="Unassembled WGS sequence"/>
</dbReference>
<keyword evidence="2" id="KW-1185">Reference proteome</keyword>
<protein>
    <recommendedName>
        <fullName evidence="3">Tyr recombinase domain-containing protein</fullName>
    </recommendedName>
</protein>
<evidence type="ECO:0008006" key="3">
    <source>
        <dbReference type="Google" id="ProtNLM"/>
    </source>
</evidence>
<dbReference type="EMBL" id="LGRX02035555">
    <property type="protein sequence ID" value="KAK3234110.1"/>
    <property type="molecule type" value="Genomic_DNA"/>
</dbReference>
<proteinExistence type="predicted"/>
<comment type="caution">
    <text evidence="1">The sequence shown here is derived from an EMBL/GenBank/DDBJ whole genome shotgun (WGS) entry which is preliminary data.</text>
</comment>
<organism evidence="1 2">
    <name type="scientific">Cymbomonas tetramitiformis</name>
    <dbReference type="NCBI Taxonomy" id="36881"/>
    <lineage>
        <taxon>Eukaryota</taxon>
        <taxon>Viridiplantae</taxon>
        <taxon>Chlorophyta</taxon>
        <taxon>Pyramimonadophyceae</taxon>
        <taxon>Pyramimonadales</taxon>
        <taxon>Pyramimonadaceae</taxon>
        <taxon>Cymbomonas</taxon>
    </lineage>
</organism>
<evidence type="ECO:0000313" key="2">
    <source>
        <dbReference type="Proteomes" id="UP001190700"/>
    </source>
</evidence>
<dbReference type="AlphaFoldDB" id="A0AAE0BDZ4"/>
<name>A0AAE0BDZ4_9CHLO</name>
<accession>A0AAE0BDZ4</accession>
<sequence length="220" mass="24160">MRLMERTAGRLGDSALFGMEKMTGRRASVVPLTHDALVAGIKSLAGRVGLNPASYAGHSLRKCGATAAMRLDDDAMYIRMQRDWKSDCFERCCELDTRSSSFPVPWQSPQLHCSRQVAHTGYSGARAVGTLPALWHRACGAEHVARGGPQMRLAPTGQLRVSVQRSKSCGVPLGVRGYQLHTTAAEDRQKVVFYGDVTPHRLVPLAVDIRRPGEFFVEKL</sequence>
<reference evidence="1 2" key="1">
    <citation type="journal article" date="2015" name="Genome Biol. Evol.">
        <title>Comparative Genomics of a Bacterivorous Green Alga Reveals Evolutionary Causalities and Consequences of Phago-Mixotrophic Mode of Nutrition.</title>
        <authorList>
            <person name="Burns J.A."/>
            <person name="Paasch A."/>
            <person name="Narechania A."/>
            <person name="Kim E."/>
        </authorList>
    </citation>
    <scope>NUCLEOTIDE SEQUENCE [LARGE SCALE GENOMIC DNA]</scope>
    <source>
        <strain evidence="1 2">PLY_AMNH</strain>
    </source>
</reference>
<evidence type="ECO:0000313" key="1">
    <source>
        <dbReference type="EMBL" id="KAK3234110.1"/>
    </source>
</evidence>